<accession>A0A2M9Q3P6</accession>
<sequence>MDLLAKLAVDFRSCWGFVAPASMLVTKALLQELLAFVTLSLIPKESPSLHSNQTPHIACIHKDVLRHFVFKHITLDIITFRLTNVFCSKA</sequence>
<organism evidence="1 2">
    <name type="scientific">Lysinibacillus xylanilyticus</name>
    <dbReference type="NCBI Taxonomy" id="582475"/>
    <lineage>
        <taxon>Bacteria</taxon>
        <taxon>Bacillati</taxon>
        <taxon>Bacillota</taxon>
        <taxon>Bacilli</taxon>
        <taxon>Bacillales</taxon>
        <taxon>Bacillaceae</taxon>
        <taxon>Lysinibacillus</taxon>
    </lineage>
</organism>
<gene>
    <name evidence="1" type="ORF">CWD94_16310</name>
</gene>
<proteinExistence type="predicted"/>
<dbReference type="Proteomes" id="UP000232101">
    <property type="component" value="Unassembled WGS sequence"/>
</dbReference>
<dbReference type="EMBL" id="PHQY01000647">
    <property type="protein sequence ID" value="PJO42711.1"/>
    <property type="molecule type" value="Genomic_DNA"/>
</dbReference>
<name>A0A2M9Q3P6_9BACI</name>
<evidence type="ECO:0000313" key="2">
    <source>
        <dbReference type="Proteomes" id="UP000232101"/>
    </source>
</evidence>
<dbReference type="AlphaFoldDB" id="A0A2M9Q3P6"/>
<evidence type="ECO:0000313" key="1">
    <source>
        <dbReference type="EMBL" id="PJO42711.1"/>
    </source>
</evidence>
<reference evidence="1 2" key="1">
    <citation type="submission" date="2017-11" db="EMBL/GenBank/DDBJ databases">
        <title>Bacterial isolate from king chilli rhizosphere.</title>
        <authorList>
            <person name="Takhelmayum P."/>
            <person name="Sarangthem I."/>
        </authorList>
    </citation>
    <scope>NUCLEOTIDE SEQUENCE [LARGE SCALE GENOMIC DNA]</scope>
    <source>
        <strain evidence="2">t26</strain>
    </source>
</reference>
<protein>
    <submittedName>
        <fullName evidence="1">Uncharacterized protein</fullName>
    </submittedName>
</protein>
<comment type="caution">
    <text evidence="1">The sequence shown here is derived from an EMBL/GenBank/DDBJ whole genome shotgun (WGS) entry which is preliminary data.</text>
</comment>